<dbReference type="EnsemblPlants" id="Pp3c24_6511V3.2">
    <property type="protein sequence ID" value="Pp3c24_6511V3.2"/>
    <property type="gene ID" value="Pp3c24_6511"/>
</dbReference>
<evidence type="ECO:0000256" key="4">
    <source>
        <dbReference type="ARBA" id="ARBA00022692"/>
    </source>
</evidence>
<evidence type="ECO:0000313" key="20">
    <source>
        <dbReference type="EMBL" id="PNR28132.1"/>
    </source>
</evidence>
<comment type="similarity">
    <text evidence="2">Belongs to the peptidase M28 family. M28B subfamily.</text>
</comment>
<keyword evidence="7" id="KW-0862">Zinc</keyword>
<reference evidence="21" key="3">
    <citation type="submission" date="2020-12" db="UniProtKB">
        <authorList>
            <consortium name="EnsemblPlants"/>
        </authorList>
    </citation>
    <scope>IDENTIFICATION</scope>
</reference>
<name>A0A2K1IFS8_PHYPA</name>
<keyword evidence="8" id="KW-0735">Signal-anchor</keyword>
<keyword evidence="10" id="KW-0482">Metalloprotease</keyword>
<dbReference type="InterPro" id="IPR036757">
    <property type="entry name" value="TFR-like_dimer_dom_sf"/>
</dbReference>
<dbReference type="SUPFAM" id="SSF52025">
    <property type="entry name" value="PA domain"/>
    <property type="match status" value="1"/>
</dbReference>
<evidence type="ECO:0000256" key="11">
    <source>
        <dbReference type="ARBA" id="ARBA00023136"/>
    </source>
</evidence>
<dbReference type="GeneID" id="112276812"/>
<evidence type="ECO:0000256" key="5">
    <source>
        <dbReference type="ARBA" id="ARBA00022723"/>
    </source>
</evidence>
<evidence type="ECO:0000256" key="15">
    <source>
        <dbReference type="ARBA" id="ARBA00066561"/>
    </source>
</evidence>
<dbReference type="InterPro" id="IPR003137">
    <property type="entry name" value="PA_domain"/>
</dbReference>
<feature type="domain" description="Transferrin receptor-like dimerisation" evidence="18">
    <location>
        <begin position="642"/>
        <end position="774"/>
    </location>
</feature>
<evidence type="ECO:0000256" key="13">
    <source>
        <dbReference type="ARBA" id="ARBA00052003"/>
    </source>
</evidence>
<keyword evidence="4" id="KW-0812">Transmembrane</keyword>
<evidence type="ECO:0000256" key="12">
    <source>
        <dbReference type="ARBA" id="ARBA00023180"/>
    </source>
</evidence>
<dbReference type="GO" id="GO:0012505">
    <property type="term" value="C:endomembrane system"/>
    <property type="evidence" value="ECO:0007669"/>
    <property type="project" value="UniProtKB-SubCell"/>
</dbReference>
<accession>A0A2K1IFS8</accession>
<dbReference type="Pfam" id="PF04253">
    <property type="entry name" value="TFR_dimer"/>
    <property type="match status" value="1"/>
</dbReference>
<dbReference type="Gene3D" id="3.40.630.10">
    <property type="entry name" value="Zn peptidases"/>
    <property type="match status" value="1"/>
</dbReference>
<dbReference type="STRING" id="3218.A0A2K1IFS8"/>
<feature type="chain" id="PRO_5044576226" description="glutamate carboxypeptidase II" evidence="16">
    <location>
        <begin position="23"/>
        <end position="779"/>
    </location>
</feature>
<evidence type="ECO:0000256" key="2">
    <source>
        <dbReference type="ARBA" id="ARBA00005634"/>
    </source>
</evidence>
<dbReference type="InterPro" id="IPR039373">
    <property type="entry name" value="Peptidase_M28B"/>
</dbReference>
<dbReference type="GO" id="GO:0010073">
    <property type="term" value="P:meristem maintenance"/>
    <property type="evidence" value="ECO:0007669"/>
    <property type="project" value="UniProtKB-ARBA"/>
</dbReference>
<dbReference type="Gramene" id="Pp3c24_6510V3.1">
    <property type="protein sequence ID" value="Pp3c24_6510V3.1"/>
    <property type="gene ID" value="Pp3c24_6510"/>
</dbReference>
<dbReference type="PANTHER" id="PTHR10404">
    <property type="entry name" value="N-ACETYLATED-ALPHA-LINKED ACIDIC DIPEPTIDASE"/>
    <property type="match status" value="1"/>
</dbReference>
<evidence type="ECO:0000259" key="17">
    <source>
        <dbReference type="Pfam" id="PF02225"/>
    </source>
</evidence>
<proteinExistence type="inferred from homology"/>
<evidence type="ECO:0000256" key="16">
    <source>
        <dbReference type="SAM" id="SignalP"/>
    </source>
</evidence>
<evidence type="ECO:0000313" key="22">
    <source>
        <dbReference type="Proteomes" id="UP000006727"/>
    </source>
</evidence>
<dbReference type="PANTHER" id="PTHR10404:SF46">
    <property type="entry name" value="VACUOLAR PROTEIN SORTING-ASSOCIATED PROTEIN 70"/>
    <property type="match status" value="1"/>
</dbReference>
<evidence type="ECO:0000256" key="6">
    <source>
        <dbReference type="ARBA" id="ARBA00022801"/>
    </source>
</evidence>
<dbReference type="Proteomes" id="UP000006727">
    <property type="component" value="Chromosome 24"/>
</dbReference>
<evidence type="ECO:0000256" key="9">
    <source>
        <dbReference type="ARBA" id="ARBA00022989"/>
    </source>
</evidence>
<dbReference type="InterPro" id="IPR046450">
    <property type="entry name" value="PA_dom_sf"/>
</dbReference>
<reference evidence="20 22" key="2">
    <citation type="journal article" date="2018" name="Plant J.">
        <title>The Physcomitrella patens chromosome-scale assembly reveals moss genome structure and evolution.</title>
        <authorList>
            <person name="Lang D."/>
            <person name="Ullrich K.K."/>
            <person name="Murat F."/>
            <person name="Fuchs J."/>
            <person name="Jenkins J."/>
            <person name="Haas F.B."/>
            <person name="Piednoel M."/>
            <person name="Gundlach H."/>
            <person name="Van Bel M."/>
            <person name="Meyberg R."/>
            <person name="Vives C."/>
            <person name="Morata J."/>
            <person name="Symeonidi A."/>
            <person name="Hiss M."/>
            <person name="Muchero W."/>
            <person name="Kamisugi Y."/>
            <person name="Saleh O."/>
            <person name="Blanc G."/>
            <person name="Decker E.L."/>
            <person name="van Gessel N."/>
            <person name="Grimwood J."/>
            <person name="Hayes R.D."/>
            <person name="Graham S.W."/>
            <person name="Gunter L.E."/>
            <person name="McDaniel S.F."/>
            <person name="Hoernstein S.N.W."/>
            <person name="Larsson A."/>
            <person name="Li F.W."/>
            <person name="Perroud P.F."/>
            <person name="Phillips J."/>
            <person name="Ranjan P."/>
            <person name="Rokshar D.S."/>
            <person name="Rothfels C.J."/>
            <person name="Schneider L."/>
            <person name="Shu S."/>
            <person name="Stevenson D.W."/>
            <person name="Thummler F."/>
            <person name="Tillich M."/>
            <person name="Villarreal Aguilar J.C."/>
            <person name="Widiez T."/>
            <person name="Wong G.K."/>
            <person name="Wymore A."/>
            <person name="Zhang Y."/>
            <person name="Zimmer A.D."/>
            <person name="Quatrano R.S."/>
            <person name="Mayer K.F.X."/>
            <person name="Goodstein D."/>
            <person name="Casacuberta J.M."/>
            <person name="Vandepoele K."/>
            <person name="Reski R."/>
            <person name="Cuming A.C."/>
            <person name="Tuskan G.A."/>
            <person name="Maumus F."/>
            <person name="Salse J."/>
            <person name="Schmutz J."/>
            <person name="Rensing S.A."/>
        </authorList>
    </citation>
    <scope>NUCLEOTIDE SEQUENCE [LARGE SCALE GENOMIC DNA]</scope>
    <source>
        <strain evidence="21 22">cv. Gransden 2004</strain>
    </source>
</reference>
<dbReference type="AlphaFoldDB" id="A0A2K1IFS8"/>
<evidence type="ECO:0000259" key="19">
    <source>
        <dbReference type="Pfam" id="PF04389"/>
    </source>
</evidence>
<evidence type="ECO:0000256" key="7">
    <source>
        <dbReference type="ARBA" id="ARBA00022833"/>
    </source>
</evidence>
<dbReference type="EnsemblPlants" id="Pp3c24_6511V3.3">
    <property type="protein sequence ID" value="Pp3c24_6511V3.3"/>
    <property type="gene ID" value="Pp3c24_6511"/>
</dbReference>
<dbReference type="Gene3D" id="3.50.30.30">
    <property type="match status" value="1"/>
</dbReference>
<feature type="domain" description="PA" evidence="17">
    <location>
        <begin position="210"/>
        <end position="294"/>
    </location>
</feature>
<keyword evidence="12" id="KW-0325">Glycoprotein</keyword>
<dbReference type="SUPFAM" id="SSF53187">
    <property type="entry name" value="Zn-dependent exopeptidases"/>
    <property type="match status" value="1"/>
</dbReference>
<comment type="catalytic activity">
    <reaction evidence="13">
        <text>Release of an unsubstituted, C-terminal glutamyl residue, typically from Ac-Asp-Glu or folylpoly-gamma-glutamates.</text>
        <dbReference type="EC" id="3.4.17.21"/>
    </reaction>
</comment>
<evidence type="ECO:0000256" key="10">
    <source>
        <dbReference type="ARBA" id="ARBA00023049"/>
    </source>
</evidence>
<dbReference type="GO" id="GO:0046872">
    <property type="term" value="F:metal ion binding"/>
    <property type="evidence" value="ECO:0007669"/>
    <property type="project" value="UniProtKB-KW"/>
</dbReference>
<dbReference type="CDD" id="cd08022">
    <property type="entry name" value="M28_PSMA_like"/>
    <property type="match status" value="1"/>
</dbReference>
<sequence>MQKLSWWMQCLVLRTLPGSLLRREGYRIIQVSGSGVDDREEAMPLRPNSLPLPAGGTFKSCWSGNFCSAGTLAMTVIIVLLMHSCLDSWPASSHKKNWQQIFVESIDNNSISNHLKQITKEPHVAGTSENFKTADYVESNFKTYGLNAHHKDYNVLLTYPLHRSVVLTQPNHEPIKLLLNEEAVAGDPYSNNSNIIPTFHAYAPSGNASAEVIYANYGALEDFQKLAQLGVKVEGAIVIAKYGMIYRGDIVENAAQAGAVAVVIYSDPLDYGNNGTEGYYPDSQWLPPSGVQRGSVFRGIGDPLTPGWASETDAERLSVDDPSAQMPRIPSLPISAEDALPILRSLEGPVAPSEWQGALNLSEYKLGRGPGRLDISYVANQTVTSIRNVFATIKGSKEPDRLVLLGNHRDAWTFGAVDPNSGTAALLELARVIGKLMEEGWRPHRSIVLCSWDAEEYALIGSTEWVEQNIDILGASAVAYLNVDFGVAGPGFNAAASPQLDELLIEITKQVTDPDDVKQSLYTSWVASSNKTTPTIDRLGGGGSDYAAFLQHAGVPSMDISFGADYSVYHSTFDNYNWMAKFGDPLFRRHVSVTSVWGLLALRLADDKVLPMKYEKYASELYSYALAINSGLSSSEAPKSITVAPLFSAIKDLHLSTYQLTDELNILEQEGLEKLSELSSDLLYSRRELNDRLLRAERAFLDSDGIPGASWYKHLVYGPVPNDNYGSLSFPAIWGTIHEATGNGNSALNATKWAAVQHEVYRSARVTRRASLVLRGKLT</sequence>
<gene>
    <name evidence="21" type="primary">LOC112276812</name>
    <name evidence="20" type="ORF">PHYPA_028724</name>
</gene>
<dbReference type="RefSeq" id="XP_024364296.1">
    <property type="nucleotide sequence ID" value="XM_024508528.2"/>
</dbReference>
<keyword evidence="5" id="KW-0479">Metal-binding</keyword>
<dbReference type="GO" id="GO:0004181">
    <property type="term" value="F:metallocarboxypeptidase activity"/>
    <property type="evidence" value="ECO:0007669"/>
    <property type="project" value="UniProtKB-EC"/>
</dbReference>
<keyword evidence="11" id="KW-0472">Membrane</keyword>
<organism evidence="20">
    <name type="scientific">Physcomitrium patens</name>
    <name type="common">Spreading-leaved earth moss</name>
    <name type="synonym">Physcomitrella patens</name>
    <dbReference type="NCBI Taxonomy" id="3218"/>
    <lineage>
        <taxon>Eukaryota</taxon>
        <taxon>Viridiplantae</taxon>
        <taxon>Streptophyta</taxon>
        <taxon>Embryophyta</taxon>
        <taxon>Bryophyta</taxon>
        <taxon>Bryophytina</taxon>
        <taxon>Bryopsida</taxon>
        <taxon>Funariidae</taxon>
        <taxon>Funariales</taxon>
        <taxon>Funariaceae</taxon>
        <taxon>Physcomitrium</taxon>
    </lineage>
</organism>
<evidence type="ECO:0000256" key="8">
    <source>
        <dbReference type="ARBA" id="ARBA00022968"/>
    </source>
</evidence>
<dbReference type="Gramene" id="Pp3c24_6511V3.1">
    <property type="protein sequence ID" value="Pp3c24_6511V3.1"/>
    <property type="gene ID" value="Pp3c24_6511"/>
</dbReference>
<evidence type="ECO:0000256" key="1">
    <source>
        <dbReference type="ARBA" id="ARBA00001947"/>
    </source>
</evidence>
<dbReference type="Gramene" id="Pp3c24_6511V3.3">
    <property type="protein sequence ID" value="Pp3c24_6511V3.3"/>
    <property type="gene ID" value="Pp3c24_6511"/>
</dbReference>
<dbReference type="FunFam" id="3.50.30.30:FF:000008">
    <property type="entry name" value="Glutamate carboxypeptidase 2"/>
    <property type="match status" value="1"/>
</dbReference>
<feature type="signal peptide" evidence="16">
    <location>
        <begin position="1"/>
        <end position="22"/>
    </location>
</feature>
<dbReference type="Gramene" id="Pp3c24_6511V3.2">
    <property type="protein sequence ID" value="Pp3c24_6511V3.2"/>
    <property type="gene ID" value="Pp3c24_6511"/>
</dbReference>
<feature type="domain" description="Peptidase M28" evidence="19">
    <location>
        <begin position="388"/>
        <end position="577"/>
    </location>
</feature>
<dbReference type="CDD" id="cd02121">
    <property type="entry name" value="PA_GCPII_like"/>
    <property type="match status" value="1"/>
</dbReference>
<evidence type="ECO:0000313" key="21">
    <source>
        <dbReference type="EnsemblPlants" id="Pp3c24_6510V3.1"/>
    </source>
</evidence>
<dbReference type="InterPro" id="IPR007484">
    <property type="entry name" value="Peptidase_M28"/>
</dbReference>
<keyword evidence="9" id="KW-1133">Transmembrane helix</keyword>
<comment type="subcellular location">
    <subcellularLocation>
        <location evidence="14">Endomembrane system</location>
        <topology evidence="14">Single-pass type II membrane protein</topology>
    </subcellularLocation>
</comment>
<keyword evidence="3" id="KW-0645">Protease</keyword>
<reference evidence="20 22" key="1">
    <citation type="journal article" date="2008" name="Science">
        <title>The Physcomitrella genome reveals evolutionary insights into the conquest of land by plants.</title>
        <authorList>
            <person name="Rensing S."/>
            <person name="Lang D."/>
            <person name="Zimmer A."/>
            <person name="Terry A."/>
            <person name="Salamov A."/>
            <person name="Shapiro H."/>
            <person name="Nishiyama T."/>
            <person name="Perroud P.-F."/>
            <person name="Lindquist E."/>
            <person name="Kamisugi Y."/>
            <person name="Tanahashi T."/>
            <person name="Sakakibara K."/>
            <person name="Fujita T."/>
            <person name="Oishi K."/>
            <person name="Shin-I T."/>
            <person name="Kuroki Y."/>
            <person name="Toyoda A."/>
            <person name="Suzuki Y."/>
            <person name="Hashimoto A."/>
            <person name="Yamaguchi K."/>
            <person name="Sugano A."/>
            <person name="Kohara Y."/>
            <person name="Fujiyama A."/>
            <person name="Anterola A."/>
            <person name="Aoki S."/>
            <person name="Ashton N."/>
            <person name="Barbazuk W.B."/>
            <person name="Barker E."/>
            <person name="Bennetzen J."/>
            <person name="Bezanilla M."/>
            <person name="Blankenship R."/>
            <person name="Cho S.H."/>
            <person name="Dutcher S."/>
            <person name="Estelle M."/>
            <person name="Fawcett J.A."/>
            <person name="Gundlach H."/>
            <person name="Hanada K."/>
            <person name="Heyl A."/>
            <person name="Hicks K.A."/>
            <person name="Hugh J."/>
            <person name="Lohr M."/>
            <person name="Mayer K."/>
            <person name="Melkozernov A."/>
            <person name="Murata T."/>
            <person name="Nelson D."/>
            <person name="Pils B."/>
            <person name="Prigge M."/>
            <person name="Reiss B."/>
            <person name="Renner T."/>
            <person name="Rombauts S."/>
            <person name="Rushton P."/>
            <person name="Sanderfoot A."/>
            <person name="Schween G."/>
            <person name="Shiu S.-H."/>
            <person name="Stueber K."/>
            <person name="Theodoulou F.L."/>
            <person name="Tu H."/>
            <person name="Van de Peer Y."/>
            <person name="Verrier P.J."/>
            <person name="Waters E."/>
            <person name="Wood A."/>
            <person name="Yang L."/>
            <person name="Cove D."/>
            <person name="Cuming A."/>
            <person name="Hasebe M."/>
            <person name="Lucas S."/>
            <person name="Mishler D.B."/>
            <person name="Reski R."/>
            <person name="Grigoriev I."/>
            <person name="Quatrano R.S."/>
            <person name="Boore J.L."/>
        </authorList>
    </citation>
    <scope>NUCLEOTIDE SEQUENCE [LARGE SCALE GENOMIC DNA]</scope>
    <source>
        <strain evidence="21 22">cv. Gransden 2004</strain>
    </source>
</reference>
<keyword evidence="22" id="KW-1185">Reference proteome</keyword>
<dbReference type="EnsemblPlants" id="Pp3c24_6511V3.1">
    <property type="protein sequence ID" value="Pp3c24_6511V3.1"/>
    <property type="gene ID" value="Pp3c24_6511"/>
</dbReference>
<evidence type="ECO:0000256" key="3">
    <source>
        <dbReference type="ARBA" id="ARBA00022670"/>
    </source>
</evidence>
<dbReference type="FunFam" id="3.40.630.10:FF:000164">
    <property type="entry name" value="Os01g0740650 protein"/>
    <property type="match status" value="1"/>
</dbReference>
<evidence type="ECO:0000259" key="18">
    <source>
        <dbReference type="Pfam" id="PF04253"/>
    </source>
</evidence>
<dbReference type="GO" id="GO:0004180">
    <property type="term" value="F:carboxypeptidase activity"/>
    <property type="evidence" value="ECO:0000318"/>
    <property type="project" value="GO_Central"/>
</dbReference>
<dbReference type="Pfam" id="PF04389">
    <property type="entry name" value="Peptidase_M28"/>
    <property type="match status" value="1"/>
</dbReference>
<dbReference type="EnsemblPlants" id="Pp3c24_6510V3.1">
    <property type="protein sequence ID" value="Pp3c24_6510V3.1"/>
    <property type="gene ID" value="Pp3c24_6510"/>
</dbReference>
<dbReference type="EC" id="3.4.17.21" evidence="15"/>
<protein>
    <recommendedName>
        <fullName evidence="15">glutamate carboxypeptidase II</fullName>
        <ecNumber evidence="15">3.4.17.21</ecNumber>
    </recommendedName>
</protein>
<evidence type="ECO:0000256" key="14">
    <source>
        <dbReference type="ARBA" id="ARBA00060399"/>
    </source>
</evidence>
<dbReference type="Pfam" id="PF02225">
    <property type="entry name" value="PA"/>
    <property type="match status" value="1"/>
</dbReference>
<keyword evidence="16" id="KW-0732">Signal</keyword>
<dbReference type="EMBL" id="ABEU02000024">
    <property type="protein sequence ID" value="PNR28132.1"/>
    <property type="molecule type" value="Genomic_DNA"/>
</dbReference>
<dbReference type="GO" id="GO:0006508">
    <property type="term" value="P:proteolysis"/>
    <property type="evidence" value="ECO:0007669"/>
    <property type="project" value="UniProtKB-KW"/>
</dbReference>
<dbReference type="FunFam" id="1.20.930.40:FF:000001">
    <property type="entry name" value="N-acetylated-alpha-linked acidic dipeptidase 2"/>
    <property type="match status" value="1"/>
</dbReference>
<dbReference type="InterPro" id="IPR007365">
    <property type="entry name" value="TFR-like_dimer_dom"/>
</dbReference>
<dbReference type="SUPFAM" id="SSF47672">
    <property type="entry name" value="Transferrin receptor-like dimerisation domain"/>
    <property type="match status" value="1"/>
</dbReference>
<dbReference type="Gene3D" id="1.20.930.40">
    <property type="entry name" value="Transferrin receptor-like, dimerisation domain"/>
    <property type="match status" value="1"/>
</dbReference>
<dbReference type="PaxDb" id="3218-PP1S387_1V6.1"/>
<keyword evidence="6" id="KW-0378">Hydrolase</keyword>
<comment type="cofactor">
    <cofactor evidence="1">
        <name>Zn(2+)</name>
        <dbReference type="ChEBI" id="CHEBI:29105"/>
    </cofactor>
</comment>